<name>A0ABW2I6C9_9BURK</name>
<dbReference type="EMBL" id="JBHTBU010000001">
    <property type="protein sequence ID" value="MFC7286554.1"/>
    <property type="molecule type" value="Genomic_DNA"/>
</dbReference>
<feature type="domain" description="DUF4434" evidence="1">
    <location>
        <begin position="59"/>
        <end position="275"/>
    </location>
</feature>
<reference evidence="3" key="1">
    <citation type="journal article" date="2019" name="Int. J. Syst. Evol. Microbiol.">
        <title>The Global Catalogue of Microorganisms (GCM) 10K type strain sequencing project: providing services to taxonomists for standard genome sequencing and annotation.</title>
        <authorList>
            <consortium name="The Broad Institute Genomics Platform"/>
            <consortium name="The Broad Institute Genome Sequencing Center for Infectious Disease"/>
            <person name="Wu L."/>
            <person name="Ma J."/>
        </authorList>
    </citation>
    <scope>NUCLEOTIDE SEQUENCE [LARGE SCALE GENOMIC DNA]</scope>
    <source>
        <strain evidence="3">KACC 12508</strain>
    </source>
</reference>
<sequence length="294" mass="32106">MSSAAEFRLRFYARTFLVRGLLAALLAGAGVGTSFAASISGVVWQPENALIDPKGKWEEIGARQLLIQWTAVDNLAFVSGAGIPEAPKLPDWKRIAGEPWAKEVILGLAGYFDETKARTNLEELGTVSARLAKLPTPLNVVGWYFPVEIDPTWNNAAQLIPVLAKLPRPLWISVYDSANVGPDDLAKWLASWLPKDVGVFFQDGVGVHAREAAVAQEYLMALENRLGKNRVRVIVEAFRPQVGGGFRAATAAELMPQLNTYGTRKAYLFDGPHYVPDSLVNELKAGLSKDKPQP</sequence>
<dbReference type="Proteomes" id="UP001596542">
    <property type="component" value="Unassembled WGS sequence"/>
</dbReference>
<evidence type="ECO:0000313" key="2">
    <source>
        <dbReference type="EMBL" id="MFC7286554.1"/>
    </source>
</evidence>
<protein>
    <submittedName>
        <fullName evidence="2">DUF4434 domain-containing protein</fullName>
    </submittedName>
</protein>
<accession>A0ABW2I6C9</accession>
<dbReference type="Gene3D" id="3.20.20.80">
    <property type="entry name" value="Glycosidases"/>
    <property type="match status" value="1"/>
</dbReference>
<organism evidence="2 3">
    <name type="scientific">Herminiimonas glaciei</name>
    <dbReference type="NCBI Taxonomy" id="523788"/>
    <lineage>
        <taxon>Bacteria</taxon>
        <taxon>Pseudomonadati</taxon>
        <taxon>Pseudomonadota</taxon>
        <taxon>Betaproteobacteria</taxon>
        <taxon>Burkholderiales</taxon>
        <taxon>Oxalobacteraceae</taxon>
        <taxon>Herminiimonas</taxon>
    </lineage>
</organism>
<dbReference type="RefSeq" id="WP_382269758.1">
    <property type="nucleotide sequence ID" value="NZ_JBHTBU010000001.1"/>
</dbReference>
<proteinExistence type="predicted"/>
<evidence type="ECO:0000259" key="1">
    <source>
        <dbReference type="Pfam" id="PF14488"/>
    </source>
</evidence>
<evidence type="ECO:0000313" key="3">
    <source>
        <dbReference type="Proteomes" id="UP001596542"/>
    </source>
</evidence>
<keyword evidence="3" id="KW-1185">Reference proteome</keyword>
<dbReference type="Pfam" id="PF14488">
    <property type="entry name" value="DUF4434"/>
    <property type="match status" value="1"/>
</dbReference>
<dbReference type="InterPro" id="IPR027849">
    <property type="entry name" value="DUF4434"/>
</dbReference>
<comment type="caution">
    <text evidence="2">The sequence shown here is derived from an EMBL/GenBank/DDBJ whole genome shotgun (WGS) entry which is preliminary data.</text>
</comment>
<gene>
    <name evidence="2" type="ORF">ACFQPC_00765</name>
</gene>